<comment type="caution">
    <text evidence="10">The sequence shown here is derived from an EMBL/GenBank/DDBJ whole genome shotgun (WGS) entry which is preliminary data.</text>
</comment>
<evidence type="ECO:0000256" key="6">
    <source>
        <dbReference type="ARBA" id="ARBA00022989"/>
    </source>
</evidence>
<dbReference type="AlphaFoldDB" id="A0A1X0VCK4"/>
<dbReference type="PANTHER" id="PTHR33989:SF4">
    <property type="entry name" value="PTS SYSTEM N,N'-DIACETYLCHITOBIOSE-SPECIFIC EIIC COMPONENT"/>
    <property type="match status" value="1"/>
</dbReference>
<feature type="transmembrane region" description="Helical" evidence="8">
    <location>
        <begin position="104"/>
        <end position="121"/>
    </location>
</feature>
<evidence type="ECO:0000256" key="1">
    <source>
        <dbReference type="ARBA" id="ARBA00004651"/>
    </source>
</evidence>
<keyword evidence="3" id="KW-1003">Cell membrane</keyword>
<dbReference type="GO" id="GO:0009401">
    <property type="term" value="P:phosphoenolpyruvate-dependent sugar phosphotransferase system"/>
    <property type="evidence" value="ECO:0007669"/>
    <property type="project" value="InterPro"/>
</dbReference>
<dbReference type="GO" id="GO:0008982">
    <property type="term" value="F:protein-N(PI)-phosphohistidine-sugar phosphotransferase activity"/>
    <property type="evidence" value="ECO:0007669"/>
    <property type="project" value="InterPro"/>
</dbReference>
<sequence>MSKKIINITAKLDRFVLKNRMVSAALLAMQQTLPLLAICVYAQLISQLILSPNALFVTLFNWRLRIPATFQLQEMLSLLEVFVLMILAATFTKQYLSIRQVTNTVLPTLTNFLGTYFLFLGKGQTPTYDTSQYLLVILLSFISCESFYFYQKFISRDNPQPFAIRFLIWAGFVLLIDVSLHFAIQRSVVRSALSTLLSNNFFTTFIGLVIVSIVAPLLWWLGIGLPHELINNPSTINAVIKNLDTILTNTNATLPYPTNLYSVYTAFSLFGGVGSTLAISFILLFSVRKKRQHLGMLSLLPSLFNSNQLLYFGLPIFLRPLLLVPMIMTSLLGTLIGYTAIVTHLIKPATLSTPNTTPSSLIGFLGSNDSWSLLITTIIFALSVIIYRPFIAIETSEVSYEK</sequence>
<dbReference type="InterPro" id="IPR004501">
    <property type="entry name" value="PTS_EIIC_3"/>
</dbReference>
<keyword evidence="6 8" id="KW-1133">Transmembrane helix</keyword>
<evidence type="ECO:0000313" key="11">
    <source>
        <dbReference type="Proteomes" id="UP000192288"/>
    </source>
</evidence>
<evidence type="ECO:0000313" key="10">
    <source>
        <dbReference type="EMBL" id="ORI97364.1"/>
    </source>
</evidence>
<proteinExistence type="predicted"/>
<dbReference type="RefSeq" id="WP_004909947.1">
    <property type="nucleotide sequence ID" value="NZ_MPLS01000028.1"/>
</dbReference>
<dbReference type="GO" id="GO:0005886">
    <property type="term" value="C:plasma membrane"/>
    <property type="evidence" value="ECO:0007669"/>
    <property type="project" value="UniProtKB-SubCell"/>
</dbReference>
<feature type="transmembrane region" description="Helical" evidence="8">
    <location>
        <begin position="21"/>
        <end position="38"/>
    </location>
</feature>
<organism evidence="10 11">
    <name type="scientific">Leuconostoc pseudomesenteroides</name>
    <dbReference type="NCBI Taxonomy" id="33968"/>
    <lineage>
        <taxon>Bacteria</taxon>
        <taxon>Bacillati</taxon>
        <taxon>Bacillota</taxon>
        <taxon>Bacilli</taxon>
        <taxon>Lactobacillales</taxon>
        <taxon>Lactobacillaceae</taxon>
        <taxon>Leuconostoc</taxon>
    </lineage>
</organism>
<evidence type="ECO:0000256" key="4">
    <source>
        <dbReference type="ARBA" id="ARBA00022597"/>
    </source>
</evidence>
<evidence type="ECO:0000256" key="3">
    <source>
        <dbReference type="ARBA" id="ARBA00022475"/>
    </source>
</evidence>
<evidence type="ECO:0000256" key="5">
    <source>
        <dbReference type="ARBA" id="ARBA00022692"/>
    </source>
</evidence>
<reference evidence="10 11" key="1">
    <citation type="journal article" date="2017" name="Front. Microbiol.">
        <title>Genomic Characterization of Dairy Associated Leuconostoc Species and Diversity of Leuconostocs in Undefined Mixed Mesophilic Starter Cultures.</title>
        <authorList>
            <person name="Frantzen C.A."/>
            <person name="Kot W."/>
            <person name="Pedersen T.B."/>
            <person name="Ardo Y.M."/>
            <person name="Broadbent J.R."/>
            <person name="Neve H."/>
            <person name="Hansen L.H."/>
            <person name="Dal Bello F."/>
            <person name="Ostlie H.M."/>
            <person name="Kleppen H.P."/>
            <person name="Vogensen F.K."/>
            <person name="Holo H."/>
        </authorList>
    </citation>
    <scope>NUCLEOTIDE SEQUENCE [LARGE SCALE GENOMIC DNA]</scope>
    <source>
        <strain evidence="10 11">LMGCF08</strain>
    </source>
</reference>
<evidence type="ECO:0000256" key="7">
    <source>
        <dbReference type="ARBA" id="ARBA00023136"/>
    </source>
</evidence>
<name>A0A1X0VCK4_LEUPS</name>
<keyword evidence="5 8" id="KW-0812">Transmembrane</keyword>
<gene>
    <name evidence="10" type="ORF">BMR96_07590</name>
</gene>
<comment type="subcellular location">
    <subcellularLocation>
        <location evidence="1">Cell membrane</location>
        <topology evidence="1">Multi-pass membrane protein</topology>
    </subcellularLocation>
</comment>
<feature type="transmembrane region" description="Helical" evidence="8">
    <location>
        <begin position="370"/>
        <end position="387"/>
    </location>
</feature>
<feature type="transmembrane region" description="Helical" evidence="8">
    <location>
        <begin position="162"/>
        <end position="184"/>
    </location>
</feature>
<feature type="transmembrane region" description="Helical" evidence="8">
    <location>
        <begin position="263"/>
        <end position="287"/>
    </location>
</feature>
<keyword evidence="7 8" id="KW-0472">Membrane</keyword>
<keyword evidence="2" id="KW-0813">Transport</keyword>
<feature type="transmembrane region" description="Helical" evidence="8">
    <location>
        <begin position="76"/>
        <end position="92"/>
    </location>
</feature>
<accession>A0A1X0VCK4</accession>
<evidence type="ECO:0000256" key="2">
    <source>
        <dbReference type="ARBA" id="ARBA00022448"/>
    </source>
</evidence>
<dbReference type="InterPro" id="IPR051088">
    <property type="entry name" value="PTS_Sugar-EIIC/EIIB"/>
</dbReference>
<dbReference type="Pfam" id="PF02378">
    <property type="entry name" value="PTS_EIIC"/>
    <property type="match status" value="1"/>
</dbReference>
<dbReference type="PROSITE" id="PS51105">
    <property type="entry name" value="PTS_EIIC_TYPE_3"/>
    <property type="match status" value="1"/>
</dbReference>
<evidence type="ECO:0000256" key="8">
    <source>
        <dbReference type="SAM" id="Phobius"/>
    </source>
</evidence>
<feature type="transmembrane region" description="Helical" evidence="8">
    <location>
        <begin position="196"/>
        <end position="221"/>
    </location>
</feature>
<feature type="transmembrane region" description="Helical" evidence="8">
    <location>
        <begin position="44"/>
        <end position="64"/>
    </location>
</feature>
<protein>
    <submittedName>
        <fullName evidence="10">PTS cellobiose transporter subunit IIC</fullName>
    </submittedName>
</protein>
<dbReference type="PANTHER" id="PTHR33989">
    <property type="match status" value="1"/>
</dbReference>
<dbReference type="Proteomes" id="UP000192288">
    <property type="component" value="Unassembled WGS sequence"/>
</dbReference>
<dbReference type="STRING" id="33968.BMS77_08315"/>
<dbReference type="eggNOG" id="COG1455">
    <property type="taxonomic scope" value="Bacteria"/>
</dbReference>
<dbReference type="EMBL" id="MPLS01000028">
    <property type="protein sequence ID" value="ORI97364.1"/>
    <property type="molecule type" value="Genomic_DNA"/>
</dbReference>
<evidence type="ECO:0000259" key="9">
    <source>
        <dbReference type="PROSITE" id="PS51105"/>
    </source>
</evidence>
<dbReference type="InterPro" id="IPR003352">
    <property type="entry name" value="PTS_EIIC"/>
</dbReference>
<keyword evidence="4" id="KW-0762">Sugar transport</keyword>
<feature type="transmembrane region" description="Helical" evidence="8">
    <location>
        <begin position="133"/>
        <end position="150"/>
    </location>
</feature>
<feature type="domain" description="PTS EIIC type-3" evidence="9">
    <location>
        <begin position="1"/>
        <end position="390"/>
    </location>
</feature>